<accession>A0A0F9ERA2</accession>
<gene>
    <name evidence="1" type="ORF">LCGC14_2335850</name>
</gene>
<proteinExistence type="predicted"/>
<reference evidence="1" key="1">
    <citation type="journal article" date="2015" name="Nature">
        <title>Complex archaea that bridge the gap between prokaryotes and eukaryotes.</title>
        <authorList>
            <person name="Spang A."/>
            <person name="Saw J.H."/>
            <person name="Jorgensen S.L."/>
            <person name="Zaremba-Niedzwiedzka K."/>
            <person name="Martijn J."/>
            <person name="Lind A.E."/>
            <person name="van Eijk R."/>
            <person name="Schleper C."/>
            <person name="Guy L."/>
            <person name="Ettema T.J."/>
        </authorList>
    </citation>
    <scope>NUCLEOTIDE SEQUENCE</scope>
</reference>
<evidence type="ECO:0000313" key="1">
    <source>
        <dbReference type="EMBL" id="KKL47405.1"/>
    </source>
</evidence>
<name>A0A0F9ERA2_9ZZZZ</name>
<organism evidence="1">
    <name type="scientific">marine sediment metagenome</name>
    <dbReference type="NCBI Taxonomy" id="412755"/>
    <lineage>
        <taxon>unclassified sequences</taxon>
        <taxon>metagenomes</taxon>
        <taxon>ecological metagenomes</taxon>
    </lineage>
</organism>
<dbReference type="EMBL" id="LAZR01033677">
    <property type="protein sequence ID" value="KKL47405.1"/>
    <property type="molecule type" value="Genomic_DNA"/>
</dbReference>
<protein>
    <submittedName>
        <fullName evidence="1">Uncharacterized protein</fullName>
    </submittedName>
</protein>
<dbReference type="AlphaFoldDB" id="A0A0F9ERA2"/>
<sequence length="32" mass="3722">MNNKKNEGRKGNYGTMENFFEVIKSGSKEVER</sequence>
<comment type="caution">
    <text evidence="1">The sequence shown here is derived from an EMBL/GenBank/DDBJ whole genome shotgun (WGS) entry which is preliminary data.</text>
</comment>